<dbReference type="InterPro" id="IPR000160">
    <property type="entry name" value="GGDEF_dom"/>
</dbReference>
<dbReference type="CDD" id="cd00130">
    <property type="entry name" value="PAS"/>
    <property type="match status" value="1"/>
</dbReference>
<dbReference type="PANTHER" id="PTHR44757">
    <property type="entry name" value="DIGUANYLATE CYCLASE DGCP"/>
    <property type="match status" value="1"/>
</dbReference>
<evidence type="ECO:0000313" key="4">
    <source>
        <dbReference type="Proteomes" id="UP000198324"/>
    </source>
</evidence>
<dbReference type="GO" id="GO:0006355">
    <property type="term" value="P:regulation of DNA-templated transcription"/>
    <property type="evidence" value="ECO:0007669"/>
    <property type="project" value="InterPro"/>
</dbReference>
<dbReference type="SUPFAM" id="SSF55785">
    <property type="entry name" value="PYP-like sensor domain (PAS domain)"/>
    <property type="match status" value="1"/>
</dbReference>
<feature type="domain" description="PAS" evidence="1">
    <location>
        <begin position="36"/>
        <end position="90"/>
    </location>
</feature>
<keyword evidence="4" id="KW-1185">Reference proteome</keyword>
<accession>A0A239C1N0</accession>
<dbReference type="SMART" id="SM00091">
    <property type="entry name" value="PAS"/>
    <property type="match status" value="1"/>
</dbReference>
<protein>
    <submittedName>
        <fullName evidence="3">PAS domain S-box-containing protein/diguanylate cyclase (GGDEF) domain-containing protein</fullName>
    </submittedName>
</protein>
<proteinExistence type="predicted"/>
<evidence type="ECO:0000313" key="3">
    <source>
        <dbReference type="EMBL" id="SNS14205.1"/>
    </source>
</evidence>
<dbReference type="PROSITE" id="PS50112">
    <property type="entry name" value="PAS"/>
    <property type="match status" value="1"/>
</dbReference>
<dbReference type="CDD" id="cd01949">
    <property type="entry name" value="GGDEF"/>
    <property type="match status" value="1"/>
</dbReference>
<dbReference type="NCBIfam" id="TIGR00229">
    <property type="entry name" value="sensory_box"/>
    <property type="match status" value="1"/>
</dbReference>
<dbReference type="EMBL" id="FZOC01000007">
    <property type="protein sequence ID" value="SNS14205.1"/>
    <property type="molecule type" value="Genomic_DNA"/>
</dbReference>
<name>A0A239C1N0_9BACT</name>
<sequence>MNVKELLEEGAGPELVSRLFHIERYAWMSLSYDMAVALDMDGCILAANAVWQRATGLWPEALRGQYLLEFMDFDERERVLAAFQSLITSDAASTTLDFRFRCEAGRFKRFNWNVLFFPDTEIFYCIVKDLSNVHDLQHAAYHDTLTGLPNRLFLTDALPRLFEGALQRRHELGLFFIDLDGFKAVNDTLGHQAGDILLQTVAERLRHCAALPENCVRLGGDEFVLLETWPCQNARPELLAQRVLSAVSLPVCIDGREVRVGASIGVALAPAAATSPSELMDLADKAMYSAKRGGKNRFTIAAGEDGAACRMELETSGANR</sequence>
<dbReference type="Proteomes" id="UP000198324">
    <property type="component" value="Unassembled WGS sequence"/>
</dbReference>
<dbReference type="Pfam" id="PF00989">
    <property type="entry name" value="PAS"/>
    <property type="match status" value="1"/>
</dbReference>
<dbReference type="SMART" id="SM00267">
    <property type="entry name" value="GGDEF"/>
    <property type="match status" value="1"/>
</dbReference>
<dbReference type="NCBIfam" id="TIGR00254">
    <property type="entry name" value="GGDEF"/>
    <property type="match status" value="1"/>
</dbReference>
<dbReference type="Gene3D" id="3.30.70.270">
    <property type="match status" value="1"/>
</dbReference>
<dbReference type="InterPro" id="IPR035965">
    <property type="entry name" value="PAS-like_dom_sf"/>
</dbReference>
<dbReference type="SUPFAM" id="SSF55073">
    <property type="entry name" value="Nucleotide cyclase"/>
    <property type="match status" value="1"/>
</dbReference>
<reference evidence="3 4" key="1">
    <citation type="submission" date="2017-06" db="EMBL/GenBank/DDBJ databases">
        <authorList>
            <person name="Kim H.J."/>
            <person name="Triplett B.A."/>
        </authorList>
    </citation>
    <scope>NUCLEOTIDE SEQUENCE [LARGE SCALE GENOMIC DNA]</scope>
    <source>
        <strain evidence="3 4">DSM 13116</strain>
    </source>
</reference>
<dbReference type="InterPro" id="IPR052155">
    <property type="entry name" value="Biofilm_reg_signaling"/>
</dbReference>
<dbReference type="PROSITE" id="PS50887">
    <property type="entry name" value="GGDEF"/>
    <property type="match status" value="1"/>
</dbReference>
<dbReference type="InterPro" id="IPR013767">
    <property type="entry name" value="PAS_fold"/>
</dbReference>
<dbReference type="InterPro" id="IPR043128">
    <property type="entry name" value="Rev_trsase/Diguanyl_cyclase"/>
</dbReference>
<dbReference type="AlphaFoldDB" id="A0A239C1N0"/>
<dbReference type="Pfam" id="PF00990">
    <property type="entry name" value="GGDEF"/>
    <property type="match status" value="1"/>
</dbReference>
<dbReference type="Gene3D" id="3.30.450.20">
    <property type="entry name" value="PAS domain"/>
    <property type="match status" value="1"/>
</dbReference>
<feature type="domain" description="GGDEF" evidence="2">
    <location>
        <begin position="170"/>
        <end position="303"/>
    </location>
</feature>
<dbReference type="InterPro" id="IPR029787">
    <property type="entry name" value="Nucleotide_cyclase"/>
</dbReference>
<dbReference type="InterPro" id="IPR000014">
    <property type="entry name" value="PAS"/>
</dbReference>
<dbReference type="RefSeq" id="WP_179217046.1">
    <property type="nucleotide sequence ID" value="NZ_FZOC01000007.1"/>
</dbReference>
<dbReference type="PANTHER" id="PTHR44757:SF2">
    <property type="entry name" value="BIOFILM ARCHITECTURE MAINTENANCE PROTEIN MBAA"/>
    <property type="match status" value="1"/>
</dbReference>
<gene>
    <name evidence="3" type="ORF">SAMN04488503_2906</name>
</gene>
<organism evidence="3 4">
    <name type="scientific">Humidesulfovibrio mexicanus</name>
    <dbReference type="NCBI Taxonomy" id="147047"/>
    <lineage>
        <taxon>Bacteria</taxon>
        <taxon>Pseudomonadati</taxon>
        <taxon>Thermodesulfobacteriota</taxon>
        <taxon>Desulfovibrionia</taxon>
        <taxon>Desulfovibrionales</taxon>
        <taxon>Desulfovibrionaceae</taxon>
        <taxon>Humidesulfovibrio</taxon>
    </lineage>
</organism>
<evidence type="ECO:0000259" key="2">
    <source>
        <dbReference type="PROSITE" id="PS50887"/>
    </source>
</evidence>
<evidence type="ECO:0000259" key="1">
    <source>
        <dbReference type="PROSITE" id="PS50112"/>
    </source>
</evidence>